<evidence type="ECO:0000259" key="2">
    <source>
        <dbReference type="Pfam" id="PF13592"/>
    </source>
</evidence>
<dbReference type="InterPro" id="IPR038717">
    <property type="entry name" value="Tc1-like_DDE_dom"/>
</dbReference>
<organism evidence="3 4">
    <name type="scientific">Candidatus Curtissbacteria bacterium RBG_13_35_7</name>
    <dbReference type="NCBI Taxonomy" id="1797705"/>
    <lineage>
        <taxon>Bacteria</taxon>
        <taxon>Candidatus Curtissiibacteriota</taxon>
    </lineage>
</organism>
<name>A0A1F5G4P1_9BACT</name>
<evidence type="ECO:0000259" key="1">
    <source>
        <dbReference type="Pfam" id="PF13358"/>
    </source>
</evidence>
<sequence>QAVLASHQGFSAYQTGKLLLRSEKTVREWIKAFHTSRISSIFPRYKGDNAAKLTKAQKEQLKDVLSQPPGEFGIPASFWDVSTLRSYIKAEFGVEYESDESYMLIFKLHNFSFHLPAAFNIHRDDKKVARRIKEIRDEINPKLLNPSWIVFASDESRIIWEALIRRLWLPKGRKSIIKVERKRQAQSFIGFLNLKTGEELLYKLSWQKQDTIIPVLEKLTRKYPDKRICIIWDNARFHKGKKLKAKLSTTLKRIHLINLPAYAPDHNPQEHVWKYGKDKIANTQCESLEEVVEKFSLIVMGRNYPYHF</sequence>
<dbReference type="GO" id="GO:0003676">
    <property type="term" value="F:nucleic acid binding"/>
    <property type="evidence" value="ECO:0007669"/>
    <property type="project" value="InterPro"/>
</dbReference>
<dbReference type="Pfam" id="PF13358">
    <property type="entry name" value="DDE_3"/>
    <property type="match status" value="1"/>
</dbReference>
<feature type="non-terminal residue" evidence="3">
    <location>
        <position position="1"/>
    </location>
</feature>
<gene>
    <name evidence="3" type="ORF">A2164_02565</name>
</gene>
<dbReference type="Proteomes" id="UP000176317">
    <property type="component" value="Unassembled WGS sequence"/>
</dbReference>
<feature type="domain" description="Winged helix-turn helix" evidence="2">
    <location>
        <begin position="77"/>
        <end position="134"/>
    </location>
</feature>
<dbReference type="AlphaFoldDB" id="A0A1F5G4P1"/>
<feature type="domain" description="Tc1-like transposase DDE" evidence="1">
    <location>
        <begin position="153"/>
        <end position="290"/>
    </location>
</feature>
<protein>
    <recommendedName>
        <fullName evidence="5">Tc1-like transposase DDE domain-containing protein</fullName>
    </recommendedName>
</protein>
<dbReference type="Gene3D" id="3.30.420.10">
    <property type="entry name" value="Ribonuclease H-like superfamily/Ribonuclease H"/>
    <property type="match status" value="1"/>
</dbReference>
<accession>A0A1F5G4P1</accession>
<evidence type="ECO:0008006" key="5">
    <source>
        <dbReference type="Google" id="ProtNLM"/>
    </source>
</evidence>
<comment type="caution">
    <text evidence="3">The sequence shown here is derived from an EMBL/GenBank/DDBJ whole genome shotgun (WGS) entry which is preliminary data.</text>
</comment>
<dbReference type="InterPro" id="IPR036397">
    <property type="entry name" value="RNaseH_sf"/>
</dbReference>
<dbReference type="Pfam" id="PF13592">
    <property type="entry name" value="HTH_33"/>
    <property type="match status" value="1"/>
</dbReference>
<proteinExistence type="predicted"/>
<dbReference type="NCBIfam" id="NF033545">
    <property type="entry name" value="transpos_IS630"/>
    <property type="match status" value="1"/>
</dbReference>
<evidence type="ECO:0000313" key="3">
    <source>
        <dbReference type="EMBL" id="OGD86817.1"/>
    </source>
</evidence>
<dbReference type="InterPro" id="IPR025959">
    <property type="entry name" value="Winged_HTH_dom"/>
</dbReference>
<dbReference type="EMBL" id="MFAT01000015">
    <property type="protein sequence ID" value="OGD86817.1"/>
    <property type="molecule type" value="Genomic_DNA"/>
</dbReference>
<evidence type="ECO:0000313" key="4">
    <source>
        <dbReference type="Proteomes" id="UP000176317"/>
    </source>
</evidence>
<dbReference type="InterPro" id="IPR047655">
    <property type="entry name" value="Transpos_IS630-like"/>
</dbReference>
<reference evidence="3 4" key="1">
    <citation type="journal article" date="2016" name="Nat. Commun.">
        <title>Thousands of microbial genomes shed light on interconnected biogeochemical processes in an aquifer system.</title>
        <authorList>
            <person name="Anantharaman K."/>
            <person name="Brown C.T."/>
            <person name="Hug L.A."/>
            <person name="Sharon I."/>
            <person name="Castelle C.J."/>
            <person name="Probst A.J."/>
            <person name="Thomas B.C."/>
            <person name="Singh A."/>
            <person name="Wilkins M.J."/>
            <person name="Karaoz U."/>
            <person name="Brodie E.L."/>
            <person name="Williams K.H."/>
            <person name="Hubbard S.S."/>
            <person name="Banfield J.F."/>
        </authorList>
    </citation>
    <scope>NUCLEOTIDE SEQUENCE [LARGE SCALE GENOMIC DNA]</scope>
</reference>